<dbReference type="AlphaFoldDB" id="B6BUI8"/>
<gene>
    <name evidence="1" type="ORF">KB13_284</name>
</gene>
<dbReference type="EMBL" id="DS995299">
    <property type="protein sequence ID" value="EDZ64152.1"/>
    <property type="molecule type" value="Genomic_DNA"/>
</dbReference>
<organism evidence="1 2">
    <name type="scientific">beta proteobacterium KB13</name>
    <dbReference type="NCBI Taxonomy" id="314607"/>
    <lineage>
        <taxon>Bacteria</taxon>
        <taxon>Pseudomonadati</taxon>
        <taxon>Pseudomonadota</taxon>
        <taxon>Betaproteobacteria</taxon>
        <taxon>Nitrosomonadales</taxon>
        <taxon>OM43 clade</taxon>
    </lineage>
</organism>
<evidence type="ECO:0000313" key="2">
    <source>
        <dbReference type="Proteomes" id="UP000004188"/>
    </source>
</evidence>
<dbReference type="HOGENOM" id="CLU_3203029_0_0_4"/>
<reference evidence="2" key="1">
    <citation type="journal article" date="2012" name="Stand. Genomic Sci.">
        <title>Genome sequence of strain HIMB624, a cultured representative from the OM43 clade of marine Betaproteobacteria.</title>
        <authorList>
            <person name="Huggett M.J."/>
            <person name="Hayakawa D.H."/>
            <person name="Rappe M.S."/>
        </authorList>
    </citation>
    <scope>NUCLEOTIDE SEQUENCE [LARGE SCALE GENOMIC DNA]</scope>
    <source>
        <strain evidence="2">KB13</strain>
    </source>
</reference>
<sequence>MADALAITGDEGRDSLRKFSGSWQINFDPGVSEWGNPPFLGYPSLNT</sequence>
<keyword evidence="2" id="KW-1185">Reference proteome</keyword>
<protein>
    <submittedName>
        <fullName evidence="1">Uncharacterized protein</fullName>
    </submittedName>
</protein>
<dbReference type="eggNOG" id="ENOG502ZII8">
    <property type="taxonomic scope" value="Bacteria"/>
</dbReference>
<evidence type="ECO:0000313" key="1">
    <source>
        <dbReference type="EMBL" id="EDZ64152.1"/>
    </source>
</evidence>
<proteinExistence type="predicted"/>
<accession>B6BUI8</accession>
<dbReference type="Proteomes" id="UP000004188">
    <property type="component" value="Unassembled WGS sequence"/>
</dbReference>
<name>B6BUI8_9PROT</name>